<evidence type="ECO:0000256" key="1">
    <source>
        <dbReference type="SAM" id="SignalP"/>
    </source>
</evidence>
<feature type="signal peptide" evidence="1">
    <location>
        <begin position="1"/>
        <end position="15"/>
    </location>
</feature>
<proteinExistence type="predicted"/>
<organism evidence="2 3">
    <name type="scientific">Diacronema lutheri</name>
    <name type="common">Unicellular marine alga</name>
    <name type="synonym">Monochrysis lutheri</name>
    <dbReference type="NCBI Taxonomy" id="2081491"/>
    <lineage>
        <taxon>Eukaryota</taxon>
        <taxon>Haptista</taxon>
        <taxon>Haptophyta</taxon>
        <taxon>Pavlovophyceae</taxon>
        <taxon>Pavlovales</taxon>
        <taxon>Pavlovaceae</taxon>
        <taxon>Diacronema</taxon>
    </lineage>
</organism>
<keyword evidence="1" id="KW-0732">Signal</keyword>
<feature type="chain" id="PRO_5035253947" description="Cellulase" evidence="1">
    <location>
        <begin position="16"/>
        <end position="393"/>
    </location>
</feature>
<accession>A0A8J5XFX3</accession>
<dbReference type="Proteomes" id="UP000751190">
    <property type="component" value="Unassembled WGS sequence"/>
</dbReference>
<gene>
    <name evidence="2" type="ORF">KFE25_002094</name>
</gene>
<dbReference type="AlphaFoldDB" id="A0A8J5XFX3"/>
<protein>
    <recommendedName>
        <fullName evidence="4">Cellulase</fullName>
    </recommendedName>
</protein>
<keyword evidence="3" id="KW-1185">Reference proteome</keyword>
<comment type="caution">
    <text evidence="2">The sequence shown here is derived from an EMBL/GenBank/DDBJ whole genome shotgun (WGS) entry which is preliminary data.</text>
</comment>
<dbReference type="EMBL" id="JAGTXO010000008">
    <property type="protein sequence ID" value="KAG8466338.1"/>
    <property type="molecule type" value="Genomic_DNA"/>
</dbReference>
<evidence type="ECO:0000313" key="2">
    <source>
        <dbReference type="EMBL" id="KAG8466338.1"/>
    </source>
</evidence>
<name>A0A8J5XFX3_DIALT</name>
<evidence type="ECO:0000313" key="3">
    <source>
        <dbReference type="Proteomes" id="UP000751190"/>
    </source>
</evidence>
<dbReference type="OrthoDB" id="10489048at2759"/>
<evidence type="ECO:0008006" key="4">
    <source>
        <dbReference type="Google" id="ProtNLM"/>
    </source>
</evidence>
<reference evidence="2" key="1">
    <citation type="submission" date="2021-05" db="EMBL/GenBank/DDBJ databases">
        <title>The genome of the haptophyte Pavlova lutheri (Diacronema luteri, Pavlovales) - a model for lipid biosynthesis in eukaryotic algae.</title>
        <authorList>
            <person name="Hulatt C.J."/>
            <person name="Posewitz M.C."/>
        </authorList>
    </citation>
    <scope>NUCLEOTIDE SEQUENCE</scope>
    <source>
        <strain evidence="2">NIVA-4/92</strain>
    </source>
</reference>
<sequence length="393" mass="41194">MRALCVALLAPIAAGAHEGRRQAERAPTPAAMPTAVPVPAPVPAPAPVALPTTAPRPSEVGAASASGIGCVDVAGWRDADGNGCAEYTAEGWCEGAYFRPGFESKANAANDVPGPEKQCCACGRGRGGCLQARIDQYCLASGGGAVARKDGLAWNCYASVGQLQREDACVDISGRYTRCAVGLGASADAGTHGDRIGHILREGCISKEEQERLKRDKEEAKHRRDAAVSRGEILGSCMQDAMDAICDEAIPGSLSRRFWSQFVCCSQLRPPSASEGEESYACVDQNGYFVLCAPCDTSNAANFVDHSEQLRSVMRNGCRAPKLAADSTAARTLSRARAAGLWATASVLGVLVLAPSVRRLRQCLAAPRQLRATLADDARCTPHLPQPAAAAML</sequence>